<dbReference type="OrthoDB" id="10510013at2759"/>
<dbReference type="EMBL" id="MSFK01000047">
    <property type="protein sequence ID" value="PWY67583.1"/>
    <property type="molecule type" value="Genomic_DNA"/>
</dbReference>
<dbReference type="Proteomes" id="UP000246702">
    <property type="component" value="Unassembled WGS sequence"/>
</dbReference>
<accession>A0A317UZU6</accession>
<evidence type="ECO:0000256" key="1">
    <source>
        <dbReference type="SAM" id="MobiDB-lite"/>
    </source>
</evidence>
<feature type="chain" id="PRO_5016259023" description="Secreted protein" evidence="2">
    <location>
        <begin position="20"/>
        <end position="132"/>
    </location>
</feature>
<evidence type="ECO:0000256" key="2">
    <source>
        <dbReference type="SAM" id="SignalP"/>
    </source>
</evidence>
<proteinExistence type="predicted"/>
<evidence type="ECO:0008006" key="5">
    <source>
        <dbReference type="Google" id="ProtNLM"/>
    </source>
</evidence>
<feature type="compositionally biased region" description="Polar residues" evidence="1">
    <location>
        <begin position="119"/>
        <end position="132"/>
    </location>
</feature>
<reference evidence="3 4" key="1">
    <citation type="submission" date="2016-12" db="EMBL/GenBank/DDBJ databases">
        <title>The genomes of Aspergillus section Nigri reveals drivers in fungal speciation.</title>
        <authorList>
            <consortium name="DOE Joint Genome Institute"/>
            <person name="Vesth T.C."/>
            <person name="Nybo J."/>
            <person name="Theobald S."/>
            <person name="Brandl J."/>
            <person name="Frisvad J.C."/>
            <person name="Nielsen K.F."/>
            <person name="Lyhne E.K."/>
            <person name="Kogle M.E."/>
            <person name="Kuo A."/>
            <person name="Riley R."/>
            <person name="Clum A."/>
            <person name="Nolan M."/>
            <person name="Lipzen A."/>
            <person name="Salamov A."/>
            <person name="Henrissat B."/>
            <person name="Wiebenga A."/>
            <person name="De Vries R.P."/>
            <person name="Grigoriev I.V."/>
            <person name="Mortensen U.H."/>
            <person name="Andersen M.R."/>
            <person name="Baker S.E."/>
        </authorList>
    </citation>
    <scope>NUCLEOTIDE SEQUENCE [LARGE SCALE GENOMIC DNA]</scope>
    <source>
        <strain evidence="3 4">CBS 115572</strain>
    </source>
</reference>
<feature type="compositionally biased region" description="Basic and acidic residues" evidence="1">
    <location>
        <begin position="109"/>
        <end position="118"/>
    </location>
</feature>
<feature type="signal peptide" evidence="2">
    <location>
        <begin position="1"/>
        <end position="19"/>
    </location>
</feature>
<dbReference type="GeneID" id="37108933"/>
<keyword evidence="4" id="KW-1185">Reference proteome</keyword>
<comment type="caution">
    <text evidence="3">The sequence shown here is derived from an EMBL/GenBank/DDBJ whole genome shotgun (WGS) entry which is preliminary data.</text>
</comment>
<keyword evidence="2" id="KW-0732">Signal</keyword>
<sequence length="132" mass="14521">MLCSLRLFSIGWVVCCVRTALVEIFTIKEMGIPPIHWDCAVGGDSAAIGTTLGEAGTQDECLIWLCSSCTFSCRSVPKSNPTMCQKIIPAICSRARREQESLEQTSMSRTKDTADRQTDSGFQAKKTTQQHI</sequence>
<dbReference type="RefSeq" id="XP_025461932.1">
    <property type="nucleotide sequence ID" value="XM_025606790.1"/>
</dbReference>
<dbReference type="AlphaFoldDB" id="A0A317UZU6"/>
<gene>
    <name evidence="3" type="ORF">BO94DRAFT_306273</name>
</gene>
<organism evidence="3 4">
    <name type="scientific">Aspergillus sclerotioniger CBS 115572</name>
    <dbReference type="NCBI Taxonomy" id="1450535"/>
    <lineage>
        <taxon>Eukaryota</taxon>
        <taxon>Fungi</taxon>
        <taxon>Dikarya</taxon>
        <taxon>Ascomycota</taxon>
        <taxon>Pezizomycotina</taxon>
        <taxon>Eurotiomycetes</taxon>
        <taxon>Eurotiomycetidae</taxon>
        <taxon>Eurotiales</taxon>
        <taxon>Aspergillaceae</taxon>
        <taxon>Aspergillus</taxon>
        <taxon>Aspergillus subgen. Circumdati</taxon>
    </lineage>
</organism>
<evidence type="ECO:0000313" key="3">
    <source>
        <dbReference type="EMBL" id="PWY67583.1"/>
    </source>
</evidence>
<evidence type="ECO:0000313" key="4">
    <source>
        <dbReference type="Proteomes" id="UP000246702"/>
    </source>
</evidence>
<feature type="region of interest" description="Disordered" evidence="1">
    <location>
        <begin position="99"/>
        <end position="132"/>
    </location>
</feature>
<name>A0A317UZU6_9EURO</name>
<protein>
    <recommendedName>
        <fullName evidence="5">Secreted protein</fullName>
    </recommendedName>
</protein>